<accession>A0AAU9ASI1</accession>
<organism evidence="3 4">
    <name type="scientific">Lysobacter enzymogenes</name>
    <dbReference type="NCBI Taxonomy" id="69"/>
    <lineage>
        <taxon>Bacteria</taxon>
        <taxon>Pseudomonadati</taxon>
        <taxon>Pseudomonadota</taxon>
        <taxon>Gammaproteobacteria</taxon>
        <taxon>Lysobacterales</taxon>
        <taxon>Lysobacteraceae</taxon>
        <taxon>Lysobacter</taxon>
    </lineage>
</organism>
<evidence type="ECO:0000313" key="4">
    <source>
        <dbReference type="Proteomes" id="UP000218824"/>
    </source>
</evidence>
<reference evidence="3 4" key="1">
    <citation type="journal article" date="2017" name="DNA Res.">
        <title>Complete genome sequence and expression profile of the commercial lytic enzyme producer Lysobacter enzymogenes M497-1.</title>
        <authorList>
            <person name="Takami H."/>
            <person name="Toyoda A."/>
            <person name="Uchiyama I."/>
            <person name="Itoh T."/>
            <person name="Takaki Y."/>
            <person name="Arai W."/>
            <person name="Nishi S."/>
            <person name="Kawai M."/>
            <person name="Shinya K."/>
            <person name="Ikeda H."/>
        </authorList>
    </citation>
    <scope>NUCLEOTIDE SEQUENCE [LARGE SCALE GENOMIC DNA]</scope>
    <source>
        <strain evidence="3 4">M497-1</strain>
    </source>
</reference>
<dbReference type="Proteomes" id="UP000218824">
    <property type="component" value="Chromosome"/>
</dbReference>
<protein>
    <submittedName>
        <fullName evidence="3">Uncharacterized protein</fullName>
    </submittedName>
</protein>
<keyword evidence="1" id="KW-0175">Coiled coil</keyword>
<dbReference type="GeneID" id="83066715"/>
<evidence type="ECO:0000313" key="3">
    <source>
        <dbReference type="EMBL" id="BAV98409.1"/>
    </source>
</evidence>
<dbReference type="RefSeq" id="WP_145960089.1">
    <property type="nucleotide sequence ID" value="NZ_AP014940.1"/>
</dbReference>
<dbReference type="EMBL" id="AP014940">
    <property type="protein sequence ID" value="BAV98409.1"/>
    <property type="molecule type" value="Genomic_DNA"/>
</dbReference>
<sequence length="77" mass="8488">MATKKTGGRKPGDGNYSLREKKHLAQIKQLKAEIASEKLKVTVKDAELKETREKLKKALAAEKQLTASAKAKKKAVK</sequence>
<evidence type="ECO:0000256" key="1">
    <source>
        <dbReference type="SAM" id="Coils"/>
    </source>
</evidence>
<evidence type="ECO:0000256" key="2">
    <source>
        <dbReference type="SAM" id="MobiDB-lite"/>
    </source>
</evidence>
<feature type="coiled-coil region" evidence="1">
    <location>
        <begin position="20"/>
        <end position="68"/>
    </location>
</feature>
<dbReference type="KEGG" id="lem:LEN_2922"/>
<name>A0AAU9ASI1_LYSEN</name>
<gene>
    <name evidence="3" type="ORF">LEN_2922</name>
</gene>
<dbReference type="AlphaFoldDB" id="A0AAU9ASI1"/>
<feature type="region of interest" description="Disordered" evidence="2">
    <location>
        <begin position="1"/>
        <end position="20"/>
    </location>
</feature>
<proteinExistence type="predicted"/>